<feature type="region of interest" description="Disordered" evidence="1">
    <location>
        <begin position="1"/>
        <end position="27"/>
    </location>
</feature>
<reference evidence="2 3" key="1">
    <citation type="submission" date="2015-09" db="EMBL/GenBank/DDBJ databases">
        <title>Draft genome of a European isolate of the apple canker pathogen Neonectria ditissima.</title>
        <authorList>
            <person name="Gomez-Cortecero A."/>
            <person name="Harrison R.J."/>
            <person name="Armitage A.D."/>
        </authorList>
    </citation>
    <scope>NUCLEOTIDE SEQUENCE [LARGE SCALE GENOMIC DNA]</scope>
    <source>
        <strain evidence="2 3">R09/05</strain>
    </source>
</reference>
<comment type="caution">
    <text evidence="2">The sequence shown here is derived from an EMBL/GenBank/DDBJ whole genome shotgun (WGS) entry which is preliminary data.</text>
</comment>
<feature type="compositionally biased region" description="Polar residues" evidence="1">
    <location>
        <begin position="1"/>
        <end position="26"/>
    </location>
</feature>
<dbReference type="AlphaFoldDB" id="A0A0P7BEC3"/>
<name>A0A0P7BEC3_9HYPO</name>
<keyword evidence="3" id="KW-1185">Reference proteome</keyword>
<proteinExistence type="predicted"/>
<organism evidence="2 3">
    <name type="scientific">Neonectria ditissima</name>
    <dbReference type="NCBI Taxonomy" id="78410"/>
    <lineage>
        <taxon>Eukaryota</taxon>
        <taxon>Fungi</taxon>
        <taxon>Dikarya</taxon>
        <taxon>Ascomycota</taxon>
        <taxon>Pezizomycotina</taxon>
        <taxon>Sordariomycetes</taxon>
        <taxon>Hypocreomycetidae</taxon>
        <taxon>Hypocreales</taxon>
        <taxon>Nectriaceae</taxon>
        <taxon>Neonectria</taxon>
    </lineage>
</organism>
<evidence type="ECO:0000256" key="1">
    <source>
        <dbReference type="SAM" id="MobiDB-lite"/>
    </source>
</evidence>
<dbReference type="EMBL" id="LKCW01000142">
    <property type="protein sequence ID" value="KPM38175.1"/>
    <property type="molecule type" value="Genomic_DNA"/>
</dbReference>
<dbReference type="Proteomes" id="UP000050424">
    <property type="component" value="Unassembled WGS sequence"/>
</dbReference>
<sequence length="93" mass="10156">MTTQANADSANGPSGTDDSNGSNSAKAVTEGIHRTIWTCIVCEDIRDVKERTTTTPGVTTAYIRIYPDTCFTCGMVDDFDAEERVQNYKKGLK</sequence>
<protein>
    <submittedName>
        <fullName evidence="2">Uncharacterized protein</fullName>
    </submittedName>
</protein>
<evidence type="ECO:0000313" key="2">
    <source>
        <dbReference type="EMBL" id="KPM38175.1"/>
    </source>
</evidence>
<evidence type="ECO:0000313" key="3">
    <source>
        <dbReference type="Proteomes" id="UP000050424"/>
    </source>
</evidence>
<gene>
    <name evidence="2" type="ORF">AK830_g8405</name>
</gene>
<accession>A0A0P7BEC3</accession>